<feature type="repeat" description="TPR" evidence="3">
    <location>
        <begin position="197"/>
        <end position="230"/>
    </location>
</feature>
<dbReference type="InterPro" id="IPR013105">
    <property type="entry name" value="TPR_2"/>
</dbReference>
<evidence type="ECO:0000313" key="5">
    <source>
        <dbReference type="EMBL" id="SKA00836.1"/>
    </source>
</evidence>
<dbReference type="InterPro" id="IPR019734">
    <property type="entry name" value="TPR_rpt"/>
</dbReference>
<dbReference type="Gene3D" id="1.25.40.10">
    <property type="entry name" value="Tetratricopeptide repeat domain"/>
    <property type="match status" value="1"/>
</dbReference>
<organism evidence="5 6">
    <name type="scientific">Enhydrobacter aerosaccus</name>
    <dbReference type="NCBI Taxonomy" id="225324"/>
    <lineage>
        <taxon>Bacteria</taxon>
        <taxon>Pseudomonadati</taxon>
        <taxon>Pseudomonadota</taxon>
        <taxon>Alphaproteobacteria</taxon>
        <taxon>Hyphomicrobiales</taxon>
        <taxon>Enhydrobacter</taxon>
    </lineage>
</organism>
<evidence type="ECO:0000256" key="3">
    <source>
        <dbReference type="PROSITE-ProRule" id="PRU00339"/>
    </source>
</evidence>
<dbReference type="PROSITE" id="PS50005">
    <property type="entry name" value="TPR"/>
    <property type="match status" value="2"/>
</dbReference>
<dbReference type="Pfam" id="PF07719">
    <property type="entry name" value="TPR_2"/>
    <property type="match status" value="1"/>
</dbReference>
<keyword evidence="6" id="KW-1185">Reference proteome</keyword>
<dbReference type="SMART" id="SM00028">
    <property type="entry name" value="TPR"/>
    <property type="match status" value="3"/>
</dbReference>
<dbReference type="Pfam" id="PF13432">
    <property type="entry name" value="TPR_16"/>
    <property type="match status" value="1"/>
</dbReference>
<dbReference type="EMBL" id="FUWJ01000003">
    <property type="protein sequence ID" value="SKA00836.1"/>
    <property type="molecule type" value="Genomic_DNA"/>
</dbReference>
<keyword evidence="2 3" id="KW-0802">TPR repeat</keyword>
<name>A0A1T4QB41_9HYPH</name>
<dbReference type="AlphaFoldDB" id="A0A1T4QB41"/>
<evidence type="ECO:0000256" key="2">
    <source>
        <dbReference type="ARBA" id="ARBA00022803"/>
    </source>
</evidence>
<proteinExistence type="predicted"/>
<reference evidence="6" key="1">
    <citation type="submission" date="2017-02" db="EMBL/GenBank/DDBJ databases">
        <authorList>
            <person name="Varghese N."/>
            <person name="Submissions S."/>
        </authorList>
    </citation>
    <scope>NUCLEOTIDE SEQUENCE [LARGE SCALE GENOMIC DNA]</scope>
    <source>
        <strain evidence="6">ATCC 27094</strain>
    </source>
</reference>
<evidence type="ECO:0000313" key="6">
    <source>
        <dbReference type="Proteomes" id="UP000190092"/>
    </source>
</evidence>
<gene>
    <name evidence="5" type="ORF">SAMN02745126_03104</name>
</gene>
<dbReference type="Proteomes" id="UP000190092">
    <property type="component" value="Unassembled WGS sequence"/>
</dbReference>
<evidence type="ECO:0000256" key="4">
    <source>
        <dbReference type="SAM" id="MobiDB-lite"/>
    </source>
</evidence>
<sequence length="246" mass="27813">MIGLMVAAGWTTAASGQAGSTTDDGAFFDDRASHNQESEEDRKLGELLIKGAKLSMSGRQSEAIFMYFDRVASVYEARYKDKNVDYFCARHMAEQLFYLVHRANSGTKRPAVMAPINWALSYYLKAHALVDLGRPSEAKAPLERALALAPQNALFLSERGYLYQMQKDWPASLETYKQAEAAAQQFSPNETRNTELARAWRGQAYTLIETNHLSEAEALYRKCLDLDPNDAKAKRELQYIAQLRRR</sequence>
<feature type="region of interest" description="Disordered" evidence="4">
    <location>
        <begin position="15"/>
        <end position="40"/>
    </location>
</feature>
<evidence type="ECO:0000256" key="1">
    <source>
        <dbReference type="ARBA" id="ARBA00022737"/>
    </source>
</evidence>
<feature type="repeat" description="TPR" evidence="3">
    <location>
        <begin position="119"/>
        <end position="152"/>
    </location>
</feature>
<accession>A0A1T4QB41</accession>
<feature type="compositionally biased region" description="Basic and acidic residues" evidence="4">
    <location>
        <begin position="28"/>
        <end position="40"/>
    </location>
</feature>
<protein>
    <submittedName>
        <fullName evidence="5">Tetratricopeptide repeat-containing protein</fullName>
    </submittedName>
</protein>
<dbReference type="STRING" id="225324.SAMN02745126_03104"/>
<dbReference type="SUPFAM" id="SSF48452">
    <property type="entry name" value="TPR-like"/>
    <property type="match status" value="1"/>
</dbReference>
<dbReference type="InterPro" id="IPR011990">
    <property type="entry name" value="TPR-like_helical_dom_sf"/>
</dbReference>
<keyword evidence="1" id="KW-0677">Repeat</keyword>